<feature type="domain" description="TauD/TfdA-like" evidence="6">
    <location>
        <begin position="19"/>
        <end position="270"/>
    </location>
</feature>
<name>A0A7X4GJ04_9SPHN</name>
<dbReference type="InterPro" id="IPR003819">
    <property type="entry name" value="TauD/TfdA-like"/>
</dbReference>
<dbReference type="InterPro" id="IPR051323">
    <property type="entry name" value="AtsK-like"/>
</dbReference>
<evidence type="ECO:0000259" key="6">
    <source>
        <dbReference type="Pfam" id="PF02668"/>
    </source>
</evidence>
<dbReference type="GO" id="GO:0006790">
    <property type="term" value="P:sulfur compound metabolic process"/>
    <property type="evidence" value="ECO:0007669"/>
    <property type="project" value="TreeGrafter"/>
</dbReference>
<evidence type="ECO:0000313" key="8">
    <source>
        <dbReference type="Proteomes" id="UP000465810"/>
    </source>
</evidence>
<dbReference type="SUPFAM" id="SSF51197">
    <property type="entry name" value="Clavaminate synthase-like"/>
    <property type="match status" value="1"/>
</dbReference>
<proteinExistence type="inferred from homology"/>
<keyword evidence="8" id="KW-1185">Reference proteome</keyword>
<reference evidence="7 8" key="1">
    <citation type="submission" date="2019-12" db="EMBL/GenBank/DDBJ databases">
        <authorList>
            <person name="Feng G."/>
            <person name="Zhu H."/>
        </authorList>
    </citation>
    <scope>NUCLEOTIDE SEQUENCE [LARGE SCALE GENOMIC DNA]</scope>
    <source>
        <strain evidence="7 8">FGD1</strain>
    </source>
</reference>
<evidence type="ECO:0000256" key="3">
    <source>
        <dbReference type="ARBA" id="ARBA00022964"/>
    </source>
</evidence>
<dbReference type="InterPro" id="IPR042098">
    <property type="entry name" value="TauD-like_sf"/>
</dbReference>
<protein>
    <submittedName>
        <fullName evidence="7">Taurine dioxygenase</fullName>
    </submittedName>
</protein>
<dbReference type="GO" id="GO:0005737">
    <property type="term" value="C:cytoplasm"/>
    <property type="evidence" value="ECO:0007669"/>
    <property type="project" value="TreeGrafter"/>
</dbReference>
<dbReference type="AlphaFoldDB" id="A0A7X4GJ04"/>
<dbReference type="PANTHER" id="PTHR30468">
    <property type="entry name" value="ALPHA-KETOGLUTARATE-DEPENDENT SULFONATE DIOXYGENASE"/>
    <property type="match status" value="1"/>
</dbReference>
<evidence type="ECO:0000256" key="5">
    <source>
        <dbReference type="ARBA" id="ARBA00023004"/>
    </source>
</evidence>
<keyword evidence="5" id="KW-0408">Iron</keyword>
<evidence type="ECO:0000256" key="2">
    <source>
        <dbReference type="ARBA" id="ARBA00022723"/>
    </source>
</evidence>
<organism evidence="7 8">
    <name type="scientific">Novosphingobium silvae</name>
    <dbReference type="NCBI Taxonomy" id="2692619"/>
    <lineage>
        <taxon>Bacteria</taxon>
        <taxon>Pseudomonadati</taxon>
        <taxon>Pseudomonadota</taxon>
        <taxon>Alphaproteobacteria</taxon>
        <taxon>Sphingomonadales</taxon>
        <taxon>Sphingomonadaceae</taxon>
        <taxon>Novosphingobium</taxon>
    </lineage>
</organism>
<dbReference type="RefSeq" id="WP_160986118.1">
    <property type="nucleotide sequence ID" value="NZ_WVTD01000008.1"/>
</dbReference>
<sequence>MEVAVEDKPKSAGYRHLTIERLNPTLGAYVGGVDLTRPYGEDVAEELRRALAEHLVIFLRDQPIDFDAHRRLATVFGEAHVAPSTKPWRVPGYDEITRMHADENSTYVAGEDWHSDMSCDPEPPMGSILYLHTLPSLGGDTVFSNMYAAWDALSERMKAQLEGLRAVHDGVKAFGGLVPEGMELPCTSHPIARVHPVTGRKALYVNRGFTTRIEGIPERESEALLAFLFDHVQSPMFQCRFTWTPHAIAIWDNRCGQHMAIWDYFPEVRSGYRIQVKGERPV</sequence>
<dbReference type="Gene3D" id="3.60.130.10">
    <property type="entry name" value="Clavaminate synthase-like"/>
    <property type="match status" value="1"/>
</dbReference>
<dbReference type="EMBL" id="WVTD01000008">
    <property type="protein sequence ID" value="MYL98474.1"/>
    <property type="molecule type" value="Genomic_DNA"/>
</dbReference>
<evidence type="ECO:0000256" key="1">
    <source>
        <dbReference type="ARBA" id="ARBA00005896"/>
    </source>
</evidence>
<dbReference type="GO" id="GO:0046872">
    <property type="term" value="F:metal ion binding"/>
    <property type="evidence" value="ECO:0007669"/>
    <property type="project" value="UniProtKB-KW"/>
</dbReference>
<keyword evidence="3 7" id="KW-0223">Dioxygenase</keyword>
<dbReference type="GO" id="GO:0000908">
    <property type="term" value="F:taurine dioxygenase activity"/>
    <property type="evidence" value="ECO:0007669"/>
    <property type="project" value="TreeGrafter"/>
</dbReference>
<dbReference type="Pfam" id="PF02668">
    <property type="entry name" value="TauD"/>
    <property type="match status" value="1"/>
</dbReference>
<accession>A0A7X4GJ04</accession>
<evidence type="ECO:0000313" key="7">
    <source>
        <dbReference type="EMBL" id="MYL98474.1"/>
    </source>
</evidence>
<gene>
    <name evidence="7" type="ORF">GR702_11930</name>
</gene>
<dbReference type="Proteomes" id="UP000465810">
    <property type="component" value="Unassembled WGS sequence"/>
</dbReference>
<keyword evidence="2" id="KW-0479">Metal-binding</keyword>
<dbReference type="PANTHER" id="PTHR30468:SF1">
    <property type="entry name" value="ALPHA-KETOGLUTARATE-DEPENDENT SULFONATE DIOXYGENASE"/>
    <property type="match status" value="1"/>
</dbReference>
<evidence type="ECO:0000256" key="4">
    <source>
        <dbReference type="ARBA" id="ARBA00023002"/>
    </source>
</evidence>
<comment type="similarity">
    <text evidence="1">Belongs to the TfdA dioxygenase family.</text>
</comment>
<keyword evidence="4" id="KW-0560">Oxidoreductase</keyword>
<comment type="caution">
    <text evidence="7">The sequence shown here is derived from an EMBL/GenBank/DDBJ whole genome shotgun (WGS) entry which is preliminary data.</text>
</comment>